<dbReference type="Pfam" id="PF00059">
    <property type="entry name" value="Lectin_C"/>
    <property type="match status" value="1"/>
</dbReference>
<keyword evidence="2" id="KW-0964">Secreted</keyword>
<keyword evidence="3 5" id="KW-0732">Signal</keyword>
<dbReference type="InterPro" id="IPR002035">
    <property type="entry name" value="VWF_A"/>
</dbReference>
<dbReference type="SMART" id="SM00181">
    <property type="entry name" value="EGF"/>
    <property type="match status" value="3"/>
</dbReference>
<feature type="domain" description="VWFA" evidence="8">
    <location>
        <begin position="1977"/>
        <end position="2162"/>
    </location>
</feature>
<dbReference type="PROSITE" id="PS50041">
    <property type="entry name" value="C_TYPE_LECTIN_2"/>
    <property type="match status" value="1"/>
</dbReference>
<dbReference type="Pfam" id="PF24415">
    <property type="entry name" value="Ig_Irg-7"/>
    <property type="match status" value="3"/>
</dbReference>
<keyword evidence="4" id="KW-1015">Disulfide bond</keyword>
<dbReference type="PROSITE" id="PS50026">
    <property type="entry name" value="EGF_3"/>
    <property type="match status" value="2"/>
</dbReference>
<evidence type="ECO:0000256" key="4">
    <source>
        <dbReference type="PROSITE-ProRule" id="PRU00076"/>
    </source>
</evidence>
<keyword evidence="9" id="KW-1185">Reference proteome</keyword>
<feature type="domain" description="EGF-like" evidence="6">
    <location>
        <begin position="359"/>
        <end position="392"/>
    </location>
</feature>
<dbReference type="PANTHER" id="PTHR47324:SF1">
    <property type="entry name" value="EGF-LIKE DOMAIN-CONTAINING PROTEIN-RELATED"/>
    <property type="match status" value="1"/>
</dbReference>
<dbReference type="PROSITE" id="PS00022">
    <property type="entry name" value="EGF_1"/>
    <property type="match status" value="3"/>
</dbReference>
<evidence type="ECO:0000259" key="6">
    <source>
        <dbReference type="PROSITE" id="PS50026"/>
    </source>
</evidence>
<feature type="chain" id="PRO_5005892084" evidence="5">
    <location>
        <begin position="20"/>
        <end position="2174"/>
    </location>
</feature>
<dbReference type="InterPro" id="IPR057086">
    <property type="entry name" value="GBD_Irg-7_N"/>
</dbReference>
<evidence type="ECO:0000256" key="3">
    <source>
        <dbReference type="ARBA" id="ARBA00022729"/>
    </source>
</evidence>
<feature type="domain" description="EGF-like" evidence="6">
    <location>
        <begin position="1471"/>
        <end position="1505"/>
    </location>
</feature>
<dbReference type="WBParaSite" id="PTRK_0001086600.1">
    <property type="protein sequence ID" value="PTRK_0001086600.1"/>
    <property type="gene ID" value="PTRK_0001086600"/>
</dbReference>
<organism evidence="9 10">
    <name type="scientific">Parastrongyloides trichosuri</name>
    <name type="common">Possum-specific nematode worm</name>
    <dbReference type="NCBI Taxonomy" id="131310"/>
    <lineage>
        <taxon>Eukaryota</taxon>
        <taxon>Metazoa</taxon>
        <taxon>Ecdysozoa</taxon>
        <taxon>Nematoda</taxon>
        <taxon>Chromadorea</taxon>
        <taxon>Rhabditida</taxon>
        <taxon>Tylenchina</taxon>
        <taxon>Panagrolaimomorpha</taxon>
        <taxon>Strongyloidoidea</taxon>
        <taxon>Strongyloididae</taxon>
        <taxon>Parastrongyloides</taxon>
    </lineage>
</organism>
<dbReference type="InterPro" id="IPR056861">
    <property type="entry name" value="HMCN1-like_VWA"/>
</dbReference>
<dbReference type="Pfam" id="PF25106">
    <property type="entry name" value="VWA_4"/>
    <property type="match status" value="1"/>
</dbReference>
<feature type="disulfide bond" evidence="4">
    <location>
        <begin position="382"/>
        <end position="391"/>
    </location>
</feature>
<dbReference type="InterPro" id="IPR057085">
    <property type="entry name" value="Ig_Irg-7"/>
</dbReference>
<evidence type="ECO:0000259" key="8">
    <source>
        <dbReference type="PROSITE" id="PS50234"/>
    </source>
</evidence>
<accession>A0A0N4ZQS5</accession>
<evidence type="ECO:0000313" key="10">
    <source>
        <dbReference type="WBParaSite" id="PTRK_0001086600.1"/>
    </source>
</evidence>
<dbReference type="InterPro" id="IPR001304">
    <property type="entry name" value="C-type_lectin-like"/>
</dbReference>
<dbReference type="Proteomes" id="UP000038045">
    <property type="component" value="Unplaced"/>
</dbReference>
<protein>
    <submittedName>
        <fullName evidence="10">EGF-like domain-containing protein</fullName>
    </submittedName>
</protein>
<dbReference type="InterPro" id="IPR016187">
    <property type="entry name" value="CTDL_fold"/>
</dbReference>
<dbReference type="SMART" id="SM00604">
    <property type="entry name" value="MD"/>
    <property type="match status" value="2"/>
</dbReference>
<dbReference type="PANTHER" id="PTHR47324">
    <property type="entry name" value="PROTEIN IRG-7-RELATED"/>
    <property type="match status" value="1"/>
</dbReference>
<evidence type="ECO:0000256" key="2">
    <source>
        <dbReference type="ARBA" id="ARBA00022525"/>
    </source>
</evidence>
<evidence type="ECO:0000256" key="1">
    <source>
        <dbReference type="ARBA" id="ARBA00004613"/>
    </source>
</evidence>
<evidence type="ECO:0000256" key="5">
    <source>
        <dbReference type="SAM" id="SignalP"/>
    </source>
</evidence>
<dbReference type="InterPro" id="IPR006582">
    <property type="entry name" value="MD_domain"/>
</dbReference>
<dbReference type="InterPro" id="IPR000742">
    <property type="entry name" value="EGF"/>
</dbReference>
<comment type="caution">
    <text evidence="4">Lacks conserved residue(s) required for the propagation of feature annotation.</text>
</comment>
<reference evidence="10" key="1">
    <citation type="submission" date="2017-02" db="UniProtKB">
        <authorList>
            <consortium name="WormBaseParasite"/>
        </authorList>
    </citation>
    <scope>IDENTIFICATION</scope>
</reference>
<proteinExistence type="predicted"/>
<dbReference type="PROSITE" id="PS50234">
    <property type="entry name" value="VWFA"/>
    <property type="match status" value="1"/>
</dbReference>
<dbReference type="PROSITE" id="PS01186">
    <property type="entry name" value="EGF_2"/>
    <property type="match status" value="2"/>
</dbReference>
<dbReference type="InterPro" id="IPR016186">
    <property type="entry name" value="C-type_lectin-like/link_sf"/>
</dbReference>
<name>A0A0N4ZQS5_PARTI</name>
<dbReference type="Gene3D" id="3.40.50.410">
    <property type="entry name" value="von Willebrand factor, type A domain"/>
    <property type="match status" value="1"/>
</dbReference>
<dbReference type="STRING" id="131310.A0A0N4ZQS5"/>
<feature type="domain" description="C-type lectin" evidence="7">
    <location>
        <begin position="1175"/>
        <end position="1291"/>
    </location>
</feature>
<feature type="disulfide bond" evidence="4">
    <location>
        <begin position="1495"/>
        <end position="1504"/>
    </location>
</feature>
<dbReference type="InterPro" id="IPR053295">
    <property type="entry name" value="Innate_immunity_reg"/>
</dbReference>
<dbReference type="InterPro" id="IPR036465">
    <property type="entry name" value="vWFA_dom_sf"/>
</dbReference>
<comment type="subcellular location">
    <subcellularLocation>
        <location evidence="1">Secreted</location>
    </subcellularLocation>
</comment>
<evidence type="ECO:0000259" key="7">
    <source>
        <dbReference type="PROSITE" id="PS50041"/>
    </source>
</evidence>
<dbReference type="SUPFAM" id="SSF56436">
    <property type="entry name" value="C-type lectin-like"/>
    <property type="match status" value="1"/>
</dbReference>
<dbReference type="SUPFAM" id="SSF53300">
    <property type="entry name" value="vWA-like"/>
    <property type="match status" value="2"/>
</dbReference>
<feature type="signal peptide" evidence="5">
    <location>
        <begin position="1"/>
        <end position="19"/>
    </location>
</feature>
<dbReference type="SMART" id="SM00034">
    <property type="entry name" value="CLECT"/>
    <property type="match status" value="1"/>
</dbReference>
<dbReference type="Gene3D" id="2.10.25.10">
    <property type="entry name" value="Laminin"/>
    <property type="match status" value="3"/>
</dbReference>
<sequence>MKKILLVLVVFLLPIFGSTKFPKIYDTDSPHIANLKKLHHTWDINKDIIFNHDIVKPIALSNITREDDLHAQAFYSNGCTIPGYTGQNCEFPICEHHSMPDFDHQIDDVMIDFQFFQTCNISMPLYIDYHMFDFNVEIQTPGSQHPMVALYDSNGTLIVPNSVDSSDASRSIFTYDYQLAGTYQLIPSSDIPSQGCYVHVSGASELDIHLGFIPYTANDQTPERNDFPDQKIYENSLNLVVAHPHGLIAPGSVNVITLYQQYNMMTRPQLMNLRYGCAYEYFFNALYCAQTGYYYGKVSGYDFYGFTFTRVVSFKCEVNPSPPVTTSTTTPPPITGCMNNGTIINNGNSSSCYCKPLFTGRDCSTPICLNNGVAIPGGLCMCTDGFTGDQCQDVRCKDDTGFNFPKDYPIPIFVIRAKSSLSTIISQINNELSNLAQQFSDDLMWFQHFGLVTFNNNGTTFTSTYYTSIEDMQAALLNLATTSAQDSTGDCLDTTFSALTYALNSFIIGNRAPIYVFTDALPSDHQYADDVLALNSFYLAPIYIFQIEPSTSSNCQKYDTFSNEWKALVKITERFSGNIFFIPKDKYNSVGNLFYYHMFNVYYRSELMYQDDPLECENSQLYNTLAIDSSFEKLVVITSGSDLMLTLTSPNGEAVTPSIGATLGDTTIWTYRGLQAGQWQFNVIPSVMGKPCAIRAYSGIGPEFHKSIPQRSLYWGFTNQLVNDAPIRQPITGLSNSLVIHVDGSKIAERHRLSTEIAIYEKHEEGKVLGFAASGLWRDDCKYEIYFPPFICFHPDETLYFTVFMRDDNDFMIQRAGAMYCTNNHPTQVPPTSCQNGGIMVNNTCVCQQEYTGKYCQDINCYNGGTAKRGFCECVPGFLGQFCEYPSCIGSNNENDFDDKKKSMVFLLDISNNNAGVLKQINTYITTILRDIVSTGREWIKTFTVIGYDSNGYQILGIGERDSLEGISAGFTAALNIATSAPASCAPVQFWESLSMAAMISDEYGYIWNFQATQSNEESYIPVTIASDRLTQKQLMFNTFVLSTALNTYSCNGGKNSFITTKDVCEGSEGNLYDISLSDFQNIIRIIPTFYSSGVIYEKQMSDCSNGCNVYFPLDAHTQNAQIYVKGTPNGITTTLSMPNMTQVSKINKLVEDTITGWEIVELRRDCPAGWSELGTQYCYIKVDTPTSWIDAQANCQKQGGFLIDDMFSSKTDFLNSIEGNVSFWIGLNDIALFGTFAWDRGVMEAQTLDSSDYTNWASNVLLNNTQTRCAFMQGKWNLDICSSLKPYLCQAHKFVDGFSPNPGEEKALPPGKWVVNVKNSGNTIIQIKSQSKIQLFQGYSQYLHDDFPEPNPLSGTSQNMMMVHLRGMSDFLRETFLYNTQLFDMYNGTMYAAATFQQRFECTYQYVSQPFACPNSKSANNAFTALSTGIDEYGYTFQRMKSAHCVNALQECSNGGIVYDGQCVCGEYWTGKLCDEPICVNGGNLTIDKTACTCPIGFSGSACQYDNCISKSPDTISSNGKTFALVLENTNYNIKAIKQLQSNLQGVLNSVNAQWFSNYVLILADSTTNPIVKVFNTVKDMQTYLITVTPNDLTTSCSLPLFNAMIKGLQQISTPQSIVYTVARSLPSDIVNEISFATLLAQSQPQLYYHSITYDSGCTTDFNDPLAQRIQKYAIASSGNFIATSSATLGSFLTAYIPSLYKGSVLSNPTLMGITCNSTSVQYLMIDSFTTDIFITMYSTYPSVAIISPSGDIQKLVTAYKDSSSVPNPKLYLYQLADIQELGLYTLSFQGSGSCYVQVRSTGASELYVGYVPTPTLTNNIGRHLDNSTSTPMGQYNMIVGKVVGEFAKINYAELYNTYSGEFQYLKFYLREHCTHNLYSDPFKCTEGQMIIKYYGVDMFGMPLVREGYTICLQDGVPTVEPPGSTTTGQSGITTITPVSGSSTTTNSGAYTTTINVFGSTTTNAPSTSQKNDQADVYLILDTSLALPSNTYATVISNLVASTFVKFTVKPNYLNVALSASPGDSNLWLSLPTFNTFTSLDMLHVAVNNSFYPIDGPQSSGQSSLSSIINEATNPNFLSTGYSSSQIPHLLIYLTTSSTPDQAAVTAAASVRASKYFQIITISYGGIQSNYNTLKSISDCTYTPSNFNDLNTLSNTISTNIHNAYNNGGIYIC</sequence>
<dbReference type="CDD" id="cd00037">
    <property type="entry name" value="CLECT"/>
    <property type="match status" value="1"/>
</dbReference>
<dbReference type="Pfam" id="PF23623">
    <property type="entry name" value="GBD_IRG7_N"/>
    <property type="match status" value="1"/>
</dbReference>
<evidence type="ECO:0000313" key="9">
    <source>
        <dbReference type="Proteomes" id="UP000038045"/>
    </source>
</evidence>
<keyword evidence="4" id="KW-0245">EGF-like domain</keyword>
<dbReference type="Gene3D" id="3.10.100.10">
    <property type="entry name" value="Mannose-Binding Protein A, subunit A"/>
    <property type="match status" value="1"/>
</dbReference>